<organism evidence="1 2">
    <name type="scientific">Corynebacterium parakroppenstedtii</name>
    <dbReference type="NCBI Taxonomy" id="2828363"/>
    <lineage>
        <taxon>Bacteria</taxon>
        <taxon>Bacillati</taxon>
        <taxon>Actinomycetota</taxon>
        <taxon>Actinomycetes</taxon>
        <taxon>Mycobacteriales</taxon>
        <taxon>Corynebacteriaceae</taxon>
        <taxon>Corynebacterium</taxon>
    </lineage>
</organism>
<reference evidence="1 2" key="1">
    <citation type="submission" date="2022-01" db="EMBL/GenBank/DDBJ databases">
        <title>Identification and Characterization of Corynebacterium sp.</title>
        <authorList>
            <person name="Luo Q."/>
            <person name="Qu P."/>
            <person name="Chen Q."/>
        </authorList>
    </citation>
    <scope>NUCLEOTIDE SEQUENCE [LARGE SCALE GENOMIC DNA]</scope>
    <source>
        <strain evidence="1 2">MC-12</strain>
    </source>
</reference>
<dbReference type="SUPFAM" id="SSF53335">
    <property type="entry name" value="S-adenosyl-L-methionine-dependent methyltransferases"/>
    <property type="match status" value="1"/>
</dbReference>
<dbReference type="InterPro" id="IPR050723">
    <property type="entry name" value="CFA/CMAS"/>
</dbReference>
<name>A0ABS9HK32_9CORY</name>
<keyword evidence="1" id="KW-0808">Transferase</keyword>
<protein>
    <submittedName>
        <fullName evidence="1">Class I SAM-dependent methyltransferase</fullName>
        <ecNumber evidence="1">2.1.1.-</ecNumber>
    </submittedName>
</protein>
<dbReference type="Proteomes" id="UP001200604">
    <property type="component" value="Unassembled WGS sequence"/>
</dbReference>
<gene>
    <name evidence="1" type="ORF">L3H44_04055</name>
</gene>
<dbReference type="GO" id="GO:0008168">
    <property type="term" value="F:methyltransferase activity"/>
    <property type="evidence" value="ECO:0007669"/>
    <property type="project" value="UniProtKB-KW"/>
</dbReference>
<proteinExistence type="predicted"/>
<dbReference type="GO" id="GO:0032259">
    <property type="term" value="P:methylation"/>
    <property type="evidence" value="ECO:0007669"/>
    <property type="project" value="UniProtKB-KW"/>
</dbReference>
<comment type="caution">
    <text evidence="1">The sequence shown here is derived from an EMBL/GenBank/DDBJ whole genome shotgun (WGS) entry which is preliminary data.</text>
</comment>
<sequence length="490" mass="53840">MVQTIKPLSAVVLGRVESSKKAHIPALSGVGVGTKNRKGVAAQVKNKGHIDPTTWPNLVRESSAPMMGARASAVHDRLEEFLESVDISVPDEPIGIGDIDPEPPIAYNPEAIFSSEPMRMSVYDPNVMNRMVDSGFLGLGEGYVAGEWDAIPLADVLATLLDHDIEAGWGKMLSRWSRNKVTGVPRAGELPLELIELCTGPSKTWGSPLFATSSRTSVTETLNWKNKTTIVDVTRYESPQSVSYDDIESAQYRRVNQMLDECRVGPGSRVLEFPASSATLAVTAARRGATVDVLTSDPVYAEDIRRIVREEKLAGAVHVETISGPIPSPRQWSGAYDAIMSVERMETMGVGGLRPFLRAIGRMLSPGGRACIQSVINTGLSENSLQALGIMRGYVWPALEYPTVENVCDALMRYTDLVERAEVHCGDHLRVTLPLWRREFAINRDAAAAAGFDRVYRRLWFYVLALQEALFMRGELDVAQFVLLKPKKSE</sequence>
<keyword evidence="2" id="KW-1185">Reference proteome</keyword>
<accession>A0ABS9HK32</accession>
<dbReference type="EMBL" id="JAKJKU010000001">
    <property type="protein sequence ID" value="MCF6773584.1"/>
    <property type="molecule type" value="Genomic_DNA"/>
</dbReference>
<evidence type="ECO:0000313" key="1">
    <source>
        <dbReference type="EMBL" id="MCF6773584.1"/>
    </source>
</evidence>
<keyword evidence="1" id="KW-0489">Methyltransferase</keyword>
<dbReference type="PANTHER" id="PTHR43667:SF2">
    <property type="entry name" value="FATTY ACID C-METHYL TRANSFERASE"/>
    <property type="match status" value="1"/>
</dbReference>
<dbReference type="InterPro" id="IPR029063">
    <property type="entry name" value="SAM-dependent_MTases_sf"/>
</dbReference>
<dbReference type="Gene3D" id="3.40.50.150">
    <property type="entry name" value="Vaccinia Virus protein VP39"/>
    <property type="match status" value="1"/>
</dbReference>
<dbReference type="RefSeq" id="WP_146003223.1">
    <property type="nucleotide sequence ID" value="NZ_JAFFSY010000001.1"/>
</dbReference>
<evidence type="ECO:0000313" key="2">
    <source>
        <dbReference type="Proteomes" id="UP001200604"/>
    </source>
</evidence>
<dbReference type="GeneID" id="92727869"/>
<dbReference type="PANTHER" id="PTHR43667">
    <property type="entry name" value="CYCLOPROPANE-FATTY-ACYL-PHOSPHOLIPID SYNTHASE"/>
    <property type="match status" value="1"/>
</dbReference>
<dbReference type="EC" id="2.1.1.-" evidence="1"/>
<dbReference type="Pfam" id="PF02353">
    <property type="entry name" value="CMAS"/>
    <property type="match status" value="1"/>
</dbReference>